<dbReference type="InterPro" id="IPR006703">
    <property type="entry name" value="G_AIG1"/>
</dbReference>
<dbReference type="GeneTree" id="ENSGT00940000164100"/>
<comment type="similarity">
    <text evidence="1">Belongs to the TRAFAC class TrmE-Era-EngA-EngB-Septin-like GTPase superfamily. AIG1/Toc34/Toc159-like paraseptin GTPase family. IAN subfamily.</text>
</comment>
<dbReference type="PROSITE" id="PS51720">
    <property type="entry name" value="G_AIG1"/>
    <property type="match status" value="1"/>
</dbReference>
<keyword evidence="2" id="KW-0547">Nucleotide-binding</keyword>
<protein>
    <recommendedName>
        <fullName evidence="5">AIG1-type G domain-containing protein</fullName>
    </recommendedName>
</protein>
<accession>A0A3Q1IGI4</accession>
<reference evidence="6" key="3">
    <citation type="submission" date="2025-09" db="UniProtKB">
        <authorList>
            <consortium name="Ensembl"/>
        </authorList>
    </citation>
    <scope>IDENTIFICATION</scope>
</reference>
<reference evidence="6" key="1">
    <citation type="submission" date="2021-04" db="EMBL/GenBank/DDBJ databases">
        <authorList>
            <consortium name="Wellcome Sanger Institute Data Sharing"/>
        </authorList>
    </citation>
    <scope>NUCLEOTIDE SEQUENCE [LARGE SCALE GENOMIC DNA]</scope>
</reference>
<evidence type="ECO:0000256" key="2">
    <source>
        <dbReference type="ARBA" id="ARBA00022741"/>
    </source>
</evidence>
<sequence length="330" mass="37817">QATRSWTVERKKCLRMVLIGKTGSGKSATANTILGKKHFTARASNKSVTKSCQKAVGEINGRPVAVVDTPGLFDTTLSSDEIQQELMKCVDMLSPGPHVFLLVLQISRFTQEEEEALKMIKRIFGEDSADFIFVLFTRGDDLKHQSLEGFMLECDSFVKEVIDECGGRYHVLDNKDQTNRSQVTELITKIETMVRKNSGTCYKTAPVIEKQVNMIMKEMEEIQREKEALERKHMREIRVIGEERKRNTRSNAEIEKKMMSLKEEMDSLKQKQEKEMSELKQKHKTKCTILQQNKLNTNLKESVKTEQSCFFFYFFTSECSCNPCTGLCTS</sequence>
<dbReference type="AlphaFoldDB" id="A0A3Q1IGI4"/>
<keyword evidence="4" id="KW-0175">Coiled coil</keyword>
<organism evidence="6 7">
    <name type="scientific">Anabas testudineus</name>
    <name type="common">Climbing perch</name>
    <name type="synonym">Anthias testudineus</name>
    <dbReference type="NCBI Taxonomy" id="64144"/>
    <lineage>
        <taxon>Eukaryota</taxon>
        <taxon>Metazoa</taxon>
        <taxon>Chordata</taxon>
        <taxon>Craniata</taxon>
        <taxon>Vertebrata</taxon>
        <taxon>Euteleostomi</taxon>
        <taxon>Actinopterygii</taxon>
        <taxon>Neopterygii</taxon>
        <taxon>Teleostei</taxon>
        <taxon>Neoteleostei</taxon>
        <taxon>Acanthomorphata</taxon>
        <taxon>Anabantaria</taxon>
        <taxon>Anabantiformes</taxon>
        <taxon>Anabantoidei</taxon>
        <taxon>Anabantidae</taxon>
        <taxon>Anabas</taxon>
    </lineage>
</organism>
<dbReference type="InterPro" id="IPR027417">
    <property type="entry name" value="P-loop_NTPase"/>
</dbReference>
<feature type="coiled-coil region" evidence="4">
    <location>
        <begin position="212"/>
        <end position="282"/>
    </location>
</feature>
<dbReference type="FunFam" id="3.40.50.300:FF:000366">
    <property type="entry name" value="GTPase, IMAP family member 2"/>
    <property type="match status" value="1"/>
</dbReference>
<evidence type="ECO:0000259" key="5">
    <source>
        <dbReference type="PROSITE" id="PS51720"/>
    </source>
</evidence>
<dbReference type="Ensembl" id="ENSATET00000016986.2">
    <property type="protein sequence ID" value="ENSATEP00000016703.2"/>
    <property type="gene ID" value="ENSATEG00000011594.3"/>
</dbReference>
<dbReference type="Gene3D" id="3.40.50.300">
    <property type="entry name" value="P-loop containing nucleotide triphosphate hydrolases"/>
    <property type="match status" value="1"/>
</dbReference>
<feature type="domain" description="AIG1-type G" evidence="5">
    <location>
        <begin position="11"/>
        <end position="211"/>
    </location>
</feature>
<reference evidence="6" key="2">
    <citation type="submission" date="2025-08" db="UniProtKB">
        <authorList>
            <consortium name="Ensembl"/>
        </authorList>
    </citation>
    <scope>IDENTIFICATION</scope>
</reference>
<keyword evidence="3" id="KW-0342">GTP-binding</keyword>
<dbReference type="Pfam" id="PF04548">
    <property type="entry name" value="AIG1"/>
    <property type="match status" value="1"/>
</dbReference>
<dbReference type="SUPFAM" id="SSF52540">
    <property type="entry name" value="P-loop containing nucleoside triphosphate hydrolases"/>
    <property type="match status" value="1"/>
</dbReference>
<proteinExistence type="inferred from homology"/>
<evidence type="ECO:0000256" key="4">
    <source>
        <dbReference type="SAM" id="Coils"/>
    </source>
</evidence>
<evidence type="ECO:0000313" key="7">
    <source>
        <dbReference type="Proteomes" id="UP000265040"/>
    </source>
</evidence>
<dbReference type="Proteomes" id="UP000265040">
    <property type="component" value="Chromosome 9"/>
</dbReference>
<keyword evidence="7" id="KW-1185">Reference proteome</keyword>
<evidence type="ECO:0000313" key="6">
    <source>
        <dbReference type="Ensembl" id="ENSATEP00000016703.2"/>
    </source>
</evidence>
<dbReference type="GO" id="GO:0005525">
    <property type="term" value="F:GTP binding"/>
    <property type="evidence" value="ECO:0007669"/>
    <property type="project" value="UniProtKB-KW"/>
</dbReference>
<dbReference type="CDD" id="cd01852">
    <property type="entry name" value="AIG1"/>
    <property type="match status" value="1"/>
</dbReference>
<dbReference type="PANTHER" id="PTHR10903">
    <property type="entry name" value="GTPASE, IMAP FAMILY MEMBER-RELATED"/>
    <property type="match status" value="1"/>
</dbReference>
<evidence type="ECO:0000256" key="3">
    <source>
        <dbReference type="ARBA" id="ARBA00023134"/>
    </source>
</evidence>
<dbReference type="InterPro" id="IPR045058">
    <property type="entry name" value="GIMA/IAN/Toc"/>
</dbReference>
<name>A0A3Q1IGI4_ANATE</name>
<evidence type="ECO:0000256" key="1">
    <source>
        <dbReference type="ARBA" id="ARBA00008535"/>
    </source>
</evidence>
<dbReference type="PANTHER" id="PTHR10903:SF170">
    <property type="entry name" value="GTPASE IMAP FAMILY MEMBER 7"/>
    <property type="match status" value="1"/>
</dbReference>